<accession>R0IVU4</accession>
<keyword evidence="2" id="KW-1185">Reference proteome</keyword>
<sequence length="281" mass="31141">MGGFAIELDSTDNRYSILFNNARRLTLTEKGAALLADCGHIVDVSIEDIKDKNKADGLVQLLVCLQAGWMIVQVITRTSIGLPTTLLEVHVVAHIVCALVMYILWWHKPHQATAPTIIKGDWLPLIAYMYLASRMSGEPPQGMLAIFRPATSALEHLAYFGQEEDEVSTSTHFHGDGLDTAQSSTSGLFRLRPDTPNSDQQGDEASHALAMESNSGLQSLAEQAMQLYPVLKTHFNSHSRIHGQRPYTLPYVTELVQPHAFDWPNDGLLRRTHSLIMGMVL</sequence>
<dbReference type="PANTHER" id="PTHR35043">
    <property type="entry name" value="TRANSCRIPTION FACTOR DOMAIN-CONTAINING PROTEIN"/>
    <property type="match status" value="1"/>
</dbReference>
<dbReference type="Proteomes" id="UP000016935">
    <property type="component" value="Unassembled WGS sequence"/>
</dbReference>
<evidence type="ECO:0000313" key="1">
    <source>
        <dbReference type="EMBL" id="EOA88721.1"/>
    </source>
</evidence>
<dbReference type="PANTHER" id="PTHR35043:SF7">
    <property type="entry name" value="TRANSCRIPTION FACTOR DOMAIN-CONTAINING PROTEIN"/>
    <property type="match status" value="1"/>
</dbReference>
<dbReference type="AlphaFoldDB" id="R0IVU4"/>
<dbReference type="EMBL" id="KB908526">
    <property type="protein sequence ID" value="EOA88721.1"/>
    <property type="molecule type" value="Genomic_DNA"/>
</dbReference>
<dbReference type="GeneID" id="19404320"/>
<reference evidence="1 2" key="2">
    <citation type="journal article" date="2013" name="PLoS Genet.">
        <title>Comparative genome structure, secondary metabolite, and effector coding capacity across Cochliobolus pathogens.</title>
        <authorList>
            <person name="Condon B.J."/>
            <person name="Leng Y."/>
            <person name="Wu D."/>
            <person name="Bushley K.E."/>
            <person name="Ohm R.A."/>
            <person name="Otillar R."/>
            <person name="Martin J."/>
            <person name="Schackwitz W."/>
            <person name="Grimwood J."/>
            <person name="MohdZainudin N."/>
            <person name="Xue C."/>
            <person name="Wang R."/>
            <person name="Manning V.A."/>
            <person name="Dhillon B."/>
            <person name="Tu Z.J."/>
            <person name="Steffenson B.J."/>
            <person name="Salamov A."/>
            <person name="Sun H."/>
            <person name="Lowry S."/>
            <person name="LaButti K."/>
            <person name="Han J."/>
            <person name="Copeland A."/>
            <person name="Lindquist E."/>
            <person name="Barry K."/>
            <person name="Schmutz J."/>
            <person name="Baker S.E."/>
            <person name="Ciuffetti L.M."/>
            <person name="Grigoriev I.V."/>
            <person name="Zhong S."/>
            <person name="Turgeon B.G."/>
        </authorList>
    </citation>
    <scope>NUCLEOTIDE SEQUENCE [LARGE SCALE GENOMIC DNA]</scope>
    <source>
        <strain evidence="2">28A</strain>
    </source>
</reference>
<dbReference type="RefSeq" id="XP_008023319.1">
    <property type="nucleotide sequence ID" value="XM_008025128.1"/>
</dbReference>
<dbReference type="STRING" id="671987.R0IVU4"/>
<gene>
    <name evidence="1" type="ORF">SETTUDRAFT_38048</name>
</gene>
<name>R0IVU4_EXST2</name>
<protein>
    <submittedName>
        <fullName evidence="1">Uncharacterized protein</fullName>
    </submittedName>
</protein>
<organism evidence="1 2">
    <name type="scientific">Exserohilum turcicum (strain 28A)</name>
    <name type="common">Northern leaf blight fungus</name>
    <name type="synonym">Setosphaeria turcica</name>
    <dbReference type="NCBI Taxonomy" id="671987"/>
    <lineage>
        <taxon>Eukaryota</taxon>
        <taxon>Fungi</taxon>
        <taxon>Dikarya</taxon>
        <taxon>Ascomycota</taxon>
        <taxon>Pezizomycotina</taxon>
        <taxon>Dothideomycetes</taxon>
        <taxon>Pleosporomycetidae</taxon>
        <taxon>Pleosporales</taxon>
        <taxon>Pleosporineae</taxon>
        <taxon>Pleosporaceae</taxon>
        <taxon>Exserohilum</taxon>
    </lineage>
</organism>
<dbReference type="OrthoDB" id="3061561at2759"/>
<proteinExistence type="predicted"/>
<dbReference type="HOGENOM" id="CLU_991005_0_0_1"/>
<evidence type="ECO:0000313" key="2">
    <source>
        <dbReference type="Proteomes" id="UP000016935"/>
    </source>
</evidence>
<dbReference type="eggNOG" id="ENOG502S6E5">
    <property type="taxonomic scope" value="Eukaryota"/>
</dbReference>
<reference evidence="1 2" key="1">
    <citation type="journal article" date="2012" name="PLoS Pathog.">
        <title>Diverse lifestyles and strategies of plant pathogenesis encoded in the genomes of eighteen Dothideomycetes fungi.</title>
        <authorList>
            <person name="Ohm R.A."/>
            <person name="Feau N."/>
            <person name="Henrissat B."/>
            <person name="Schoch C.L."/>
            <person name="Horwitz B.A."/>
            <person name="Barry K.W."/>
            <person name="Condon B.J."/>
            <person name="Copeland A.C."/>
            <person name="Dhillon B."/>
            <person name="Glaser F."/>
            <person name="Hesse C.N."/>
            <person name="Kosti I."/>
            <person name="LaButti K."/>
            <person name="Lindquist E.A."/>
            <person name="Lucas S."/>
            <person name="Salamov A.A."/>
            <person name="Bradshaw R.E."/>
            <person name="Ciuffetti L."/>
            <person name="Hamelin R.C."/>
            <person name="Kema G.H.J."/>
            <person name="Lawrence C."/>
            <person name="Scott J.A."/>
            <person name="Spatafora J.W."/>
            <person name="Turgeon B.G."/>
            <person name="de Wit P.J.G.M."/>
            <person name="Zhong S."/>
            <person name="Goodwin S.B."/>
            <person name="Grigoriev I.V."/>
        </authorList>
    </citation>
    <scope>NUCLEOTIDE SEQUENCE [LARGE SCALE GENOMIC DNA]</scope>
    <source>
        <strain evidence="2">28A</strain>
    </source>
</reference>